<dbReference type="InterPro" id="IPR016072">
    <property type="entry name" value="Skp1_comp_dimer"/>
</dbReference>
<dbReference type="CDD" id="cd18322">
    <property type="entry name" value="BTB_POZ_SKP1"/>
    <property type="match status" value="1"/>
</dbReference>
<protein>
    <submittedName>
        <fullName evidence="7">SKP1-like protein 1A</fullName>
    </submittedName>
</protein>
<dbReference type="SUPFAM" id="SSF54695">
    <property type="entry name" value="POZ domain"/>
    <property type="match status" value="1"/>
</dbReference>
<evidence type="ECO:0000256" key="3">
    <source>
        <dbReference type="ARBA" id="ARBA00022786"/>
    </source>
</evidence>
<dbReference type="GO" id="GO:0005737">
    <property type="term" value="C:cytoplasm"/>
    <property type="evidence" value="ECO:0000318"/>
    <property type="project" value="GO_Central"/>
</dbReference>
<dbReference type="InterPro" id="IPR016073">
    <property type="entry name" value="Skp1_comp_POZ"/>
</dbReference>
<reference evidence="7" key="2">
    <citation type="submission" date="2025-08" db="UniProtKB">
        <authorList>
            <consortium name="RefSeq"/>
        </authorList>
    </citation>
    <scope>IDENTIFICATION</scope>
    <source>
        <tissue evidence="7">Leaf</tissue>
    </source>
</reference>
<dbReference type="SMART" id="SM00512">
    <property type="entry name" value="Skp1"/>
    <property type="match status" value="1"/>
</dbReference>
<dbReference type="GO" id="GO:0031146">
    <property type="term" value="P:SCF-dependent proteasomal ubiquitin-dependent protein catabolic process"/>
    <property type="evidence" value="ECO:0000318"/>
    <property type="project" value="GO_Central"/>
</dbReference>
<dbReference type="Pfam" id="PF01466">
    <property type="entry name" value="Skp1"/>
    <property type="match status" value="1"/>
</dbReference>
<feature type="domain" description="SKP1 component POZ" evidence="5">
    <location>
        <begin position="17"/>
        <end position="75"/>
    </location>
</feature>
<dbReference type="GO" id="GO:0005634">
    <property type="term" value="C:nucleus"/>
    <property type="evidence" value="ECO:0000318"/>
    <property type="project" value="GO_Central"/>
</dbReference>
<dbReference type="PANTHER" id="PTHR11165">
    <property type="entry name" value="SKP1"/>
    <property type="match status" value="1"/>
</dbReference>
<accession>A0A9R0ITJ8</accession>
<gene>
    <name evidence="7" type="primary">LOC110794686</name>
</gene>
<dbReference type="KEGG" id="soe:110794686"/>
<dbReference type="RefSeq" id="XP_021855343.2">
    <property type="nucleotide sequence ID" value="XM_021999651.2"/>
</dbReference>
<comment type="pathway">
    <text evidence="1">Protein modification; protein ubiquitination.</text>
</comment>
<dbReference type="SUPFAM" id="SSF81382">
    <property type="entry name" value="Skp1 dimerisation domain-like"/>
    <property type="match status" value="1"/>
</dbReference>
<dbReference type="Pfam" id="PF03931">
    <property type="entry name" value="Skp1_POZ"/>
    <property type="match status" value="1"/>
</dbReference>
<evidence type="ECO:0000259" key="4">
    <source>
        <dbReference type="Pfam" id="PF01466"/>
    </source>
</evidence>
<evidence type="ECO:0000256" key="2">
    <source>
        <dbReference type="ARBA" id="ARBA00009993"/>
    </source>
</evidence>
<dbReference type="AlphaFoldDB" id="A0A9R0ITJ8"/>
<dbReference type="InterPro" id="IPR016897">
    <property type="entry name" value="SKP1"/>
</dbReference>
<dbReference type="Gene3D" id="3.30.710.10">
    <property type="entry name" value="Potassium Channel Kv1.1, Chain A"/>
    <property type="match status" value="1"/>
</dbReference>
<sequence length="226" mass="25867">MASSSSSSSSSSAASSKKVILKSSDNEEFIVDENVALQSELIKRSMEHNCGNNVIPVPNVTSAILVKVIEYCEMHIGYTTFKNCDVLNSIDAHPSVSNDDKLEMWDDEFVDVDQRTLLDLLMAAHYLEIKSLHRLTCQTVANAFQDNDPEVLRKILKIETDYTKKELAEIKKETKKLLKNDYTKREIAEMKRQNKLFLNNNYTKKEIAQMKKQNKLPPLPYTIKFE</sequence>
<feature type="domain" description="SKP1 component dimerisation" evidence="4">
    <location>
        <begin position="130"/>
        <end position="175"/>
    </location>
</feature>
<keyword evidence="3" id="KW-0833">Ubl conjugation pathway</keyword>
<comment type="similarity">
    <text evidence="2">Belongs to the SKP1 family.</text>
</comment>
<dbReference type="InterPro" id="IPR036296">
    <property type="entry name" value="SKP1-like_dim_sf"/>
</dbReference>
<dbReference type="GO" id="GO:0009867">
    <property type="term" value="P:jasmonic acid mediated signaling pathway"/>
    <property type="evidence" value="ECO:0007669"/>
    <property type="project" value="UniProtKB-ARBA"/>
</dbReference>
<proteinExistence type="inferred from homology"/>
<evidence type="ECO:0000313" key="7">
    <source>
        <dbReference type="RefSeq" id="XP_021855343.2"/>
    </source>
</evidence>
<organism evidence="6 7">
    <name type="scientific">Spinacia oleracea</name>
    <name type="common">Spinach</name>
    <dbReference type="NCBI Taxonomy" id="3562"/>
    <lineage>
        <taxon>Eukaryota</taxon>
        <taxon>Viridiplantae</taxon>
        <taxon>Streptophyta</taxon>
        <taxon>Embryophyta</taxon>
        <taxon>Tracheophyta</taxon>
        <taxon>Spermatophyta</taxon>
        <taxon>Magnoliopsida</taxon>
        <taxon>eudicotyledons</taxon>
        <taxon>Gunneridae</taxon>
        <taxon>Pentapetalae</taxon>
        <taxon>Caryophyllales</taxon>
        <taxon>Chenopodiaceae</taxon>
        <taxon>Chenopodioideae</taxon>
        <taxon>Anserineae</taxon>
        <taxon>Spinacia</taxon>
    </lineage>
</organism>
<reference evidence="6" key="1">
    <citation type="journal article" date="2021" name="Nat. Commun.">
        <title>Genomic analyses provide insights into spinach domestication and the genetic basis of agronomic traits.</title>
        <authorList>
            <person name="Cai X."/>
            <person name="Sun X."/>
            <person name="Xu C."/>
            <person name="Sun H."/>
            <person name="Wang X."/>
            <person name="Ge C."/>
            <person name="Zhang Z."/>
            <person name="Wang Q."/>
            <person name="Fei Z."/>
            <person name="Jiao C."/>
            <person name="Wang Q."/>
        </authorList>
    </citation>
    <scope>NUCLEOTIDE SEQUENCE [LARGE SCALE GENOMIC DNA]</scope>
    <source>
        <strain evidence="6">cv. Varoflay</strain>
    </source>
</reference>
<evidence type="ECO:0000259" key="5">
    <source>
        <dbReference type="Pfam" id="PF03931"/>
    </source>
</evidence>
<name>A0A9R0ITJ8_SPIOL</name>
<dbReference type="GO" id="GO:0097602">
    <property type="term" value="F:cullin family protein binding"/>
    <property type="evidence" value="ECO:0000318"/>
    <property type="project" value="GO_Central"/>
</dbReference>
<dbReference type="Proteomes" id="UP000813463">
    <property type="component" value="Chromosome 4"/>
</dbReference>
<evidence type="ECO:0000313" key="6">
    <source>
        <dbReference type="Proteomes" id="UP000813463"/>
    </source>
</evidence>
<dbReference type="InterPro" id="IPR011333">
    <property type="entry name" value="SKP1/BTB/POZ_sf"/>
</dbReference>
<dbReference type="GeneID" id="110794686"/>
<keyword evidence="6" id="KW-1185">Reference proteome</keyword>
<evidence type="ECO:0000256" key="1">
    <source>
        <dbReference type="ARBA" id="ARBA00004906"/>
    </source>
</evidence>
<dbReference type="InterPro" id="IPR001232">
    <property type="entry name" value="SKP1-like"/>
</dbReference>